<dbReference type="RefSeq" id="WP_109721458.1">
    <property type="nucleotide sequence ID" value="NZ_QEQK01000018.1"/>
</dbReference>
<proteinExistence type="predicted"/>
<dbReference type="EMBL" id="QEQK01000018">
    <property type="protein sequence ID" value="PWN54772.1"/>
    <property type="molecule type" value="Genomic_DNA"/>
</dbReference>
<accession>A0A383XQ68</accession>
<keyword evidence="1" id="KW-0472">Membrane</keyword>
<sequence length="127" mass="13822">MNRLDWISLCNLTVLCTHQIDAAYWHEWELFHLPGGNQLNLMLNLPLIGSALLALCAIVTRSPRAGLAHAYLIGLGLLTVVLHGGFYATGHSQFMQPMSYLLMVAIGVLSIGQCLALRSDNPAKPLA</sequence>
<evidence type="ECO:0000313" key="3">
    <source>
        <dbReference type="Proteomes" id="UP000251800"/>
    </source>
</evidence>
<gene>
    <name evidence="2" type="ORF">DEH80_15635</name>
</gene>
<keyword evidence="1" id="KW-0812">Transmembrane</keyword>
<keyword evidence="3" id="KW-1185">Reference proteome</keyword>
<name>A0A383XQ68_9GAMM</name>
<feature type="transmembrane region" description="Helical" evidence="1">
    <location>
        <begin position="38"/>
        <end position="58"/>
    </location>
</feature>
<evidence type="ECO:0000256" key="1">
    <source>
        <dbReference type="SAM" id="Phobius"/>
    </source>
</evidence>
<dbReference type="InterPro" id="IPR046559">
    <property type="entry name" value="DUF6713"/>
</dbReference>
<reference evidence="2 3" key="1">
    <citation type="submission" date="2018-05" db="EMBL/GenBank/DDBJ databases">
        <title>Abyssibacter profundi OUC007T gen. nov., sp. nov, a marine bacterium isolated from seawater of the Mariana Trench.</title>
        <authorList>
            <person name="Zhou S."/>
        </authorList>
    </citation>
    <scope>NUCLEOTIDE SEQUENCE [LARGE SCALE GENOMIC DNA]</scope>
    <source>
        <strain evidence="2 3">OUC007</strain>
    </source>
</reference>
<dbReference type="OrthoDB" id="583174at2"/>
<feature type="transmembrane region" description="Helical" evidence="1">
    <location>
        <begin position="100"/>
        <end position="117"/>
    </location>
</feature>
<comment type="caution">
    <text evidence="2">The sequence shown here is derived from an EMBL/GenBank/DDBJ whole genome shotgun (WGS) entry which is preliminary data.</text>
</comment>
<protein>
    <submittedName>
        <fullName evidence="2">Uncharacterized protein</fullName>
    </submittedName>
</protein>
<organism evidence="2 3">
    <name type="scientific">Abyssibacter profundi</name>
    <dbReference type="NCBI Taxonomy" id="2182787"/>
    <lineage>
        <taxon>Bacteria</taxon>
        <taxon>Pseudomonadati</taxon>
        <taxon>Pseudomonadota</taxon>
        <taxon>Gammaproteobacteria</taxon>
        <taxon>Chromatiales</taxon>
        <taxon>Oceanococcaceae</taxon>
        <taxon>Abyssibacter</taxon>
    </lineage>
</organism>
<keyword evidence="1" id="KW-1133">Transmembrane helix</keyword>
<dbReference type="AlphaFoldDB" id="A0A383XQ68"/>
<dbReference type="Pfam" id="PF20460">
    <property type="entry name" value="DUF6713"/>
    <property type="match status" value="1"/>
</dbReference>
<evidence type="ECO:0000313" key="2">
    <source>
        <dbReference type="EMBL" id="PWN54772.1"/>
    </source>
</evidence>
<feature type="transmembrane region" description="Helical" evidence="1">
    <location>
        <begin position="70"/>
        <end position="88"/>
    </location>
</feature>
<dbReference type="Proteomes" id="UP000251800">
    <property type="component" value="Unassembled WGS sequence"/>
</dbReference>